<dbReference type="SUPFAM" id="SSF82866">
    <property type="entry name" value="Multidrug efflux transporter AcrB transmembrane domain"/>
    <property type="match status" value="1"/>
</dbReference>
<evidence type="ECO:0000313" key="9">
    <source>
        <dbReference type="EMBL" id="SVC24019.1"/>
    </source>
</evidence>
<feature type="transmembrane region" description="Helical" evidence="7">
    <location>
        <begin position="21"/>
        <end position="40"/>
    </location>
</feature>
<dbReference type="InterPro" id="IPR050545">
    <property type="entry name" value="Mycobact_MmpL"/>
</dbReference>
<feature type="transmembrane region" description="Helical" evidence="7">
    <location>
        <begin position="349"/>
        <end position="372"/>
    </location>
</feature>
<reference evidence="9" key="1">
    <citation type="submission" date="2018-05" db="EMBL/GenBank/DDBJ databases">
        <authorList>
            <person name="Lanie J.A."/>
            <person name="Ng W.-L."/>
            <person name="Kazmierczak K.M."/>
            <person name="Andrzejewski T.M."/>
            <person name="Davidsen T.M."/>
            <person name="Wayne K.J."/>
            <person name="Tettelin H."/>
            <person name="Glass J.I."/>
            <person name="Rusch D."/>
            <person name="Podicherti R."/>
            <person name="Tsui H.-C.T."/>
            <person name="Winkler M.E."/>
        </authorList>
    </citation>
    <scope>NUCLEOTIDE SEQUENCE</scope>
</reference>
<accession>A0A382KIG3</accession>
<keyword evidence="5 7" id="KW-1133">Transmembrane helix</keyword>
<evidence type="ECO:0000256" key="6">
    <source>
        <dbReference type="ARBA" id="ARBA00023136"/>
    </source>
</evidence>
<feature type="transmembrane region" description="Helical" evidence="7">
    <location>
        <begin position="320"/>
        <end position="343"/>
    </location>
</feature>
<feature type="domain" description="Membrane transport protein MMPL" evidence="8">
    <location>
        <begin position="124"/>
        <end position="372"/>
    </location>
</feature>
<dbReference type="Gene3D" id="1.20.1640.10">
    <property type="entry name" value="Multidrug efflux transporter AcrB transmembrane domain"/>
    <property type="match status" value="1"/>
</dbReference>
<name>A0A382KIG3_9ZZZZ</name>
<feature type="non-terminal residue" evidence="9">
    <location>
        <position position="373"/>
    </location>
</feature>
<dbReference type="PANTHER" id="PTHR33406:SF6">
    <property type="entry name" value="MEMBRANE PROTEIN YDGH-RELATED"/>
    <property type="match status" value="1"/>
</dbReference>
<organism evidence="9">
    <name type="scientific">marine metagenome</name>
    <dbReference type="NCBI Taxonomy" id="408172"/>
    <lineage>
        <taxon>unclassified sequences</taxon>
        <taxon>metagenomes</taxon>
        <taxon>ecological metagenomes</taxon>
    </lineage>
</organism>
<evidence type="ECO:0000259" key="8">
    <source>
        <dbReference type="Pfam" id="PF03176"/>
    </source>
</evidence>
<feature type="transmembrane region" description="Helical" evidence="7">
    <location>
        <begin position="216"/>
        <end position="235"/>
    </location>
</feature>
<dbReference type="Pfam" id="PF03176">
    <property type="entry name" value="MMPL"/>
    <property type="match status" value="1"/>
</dbReference>
<dbReference type="EMBL" id="UINC01080771">
    <property type="protein sequence ID" value="SVC24019.1"/>
    <property type="molecule type" value="Genomic_DNA"/>
</dbReference>
<evidence type="ECO:0000256" key="5">
    <source>
        <dbReference type="ARBA" id="ARBA00022989"/>
    </source>
</evidence>
<comment type="similarity">
    <text evidence="2">Belongs to the resistance-nodulation-cell division (RND) (TC 2.A.6) family. MmpL subfamily.</text>
</comment>
<evidence type="ECO:0000256" key="2">
    <source>
        <dbReference type="ARBA" id="ARBA00010157"/>
    </source>
</evidence>
<evidence type="ECO:0000256" key="4">
    <source>
        <dbReference type="ARBA" id="ARBA00022692"/>
    </source>
</evidence>
<proteinExistence type="inferred from homology"/>
<dbReference type="PANTHER" id="PTHR33406">
    <property type="entry name" value="MEMBRANE PROTEIN MJ1562-RELATED"/>
    <property type="match status" value="1"/>
</dbReference>
<keyword evidence="4 7" id="KW-0812">Transmembrane</keyword>
<evidence type="ECO:0000256" key="3">
    <source>
        <dbReference type="ARBA" id="ARBA00022475"/>
    </source>
</evidence>
<evidence type="ECO:0000256" key="7">
    <source>
        <dbReference type="SAM" id="Phobius"/>
    </source>
</evidence>
<gene>
    <name evidence="9" type="ORF">METZ01_LOCUS276873</name>
</gene>
<dbReference type="AlphaFoldDB" id="A0A382KIG3"/>
<keyword evidence="6 7" id="KW-0472">Membrane</keyword>
<feature type="transmembrane region" description="Helical" evidence="7">
    <location>
        <begin position="242"/>
        <end position="262"/>
    </location>
</feature>
<evidence type="ECO:0000256" key="1">
    <source>
        <dbReference type="ARBA" id="ARBA00004651"/>
    </source>
</evidence>
<keyword evidence="3" id="KW-1003">Cell membrane</keyword>
<protein>
    <recommendedName>
        <fullName evidence="8">Membrane transport protein MMPL domain-containing protein</fullName>
    </recommendedName>
</protein>
<sequence length="373" mass="41960">MISRFKNFAVQQSINHPKRTLIISLVTTFIMATGLKHFVIEDDMMKMIPKTVKTRIVWEEVKDEFGNTELVFVAFGNDSIDLFNSKSLADLWDFTSQLESLPEVEDVRSLINLNKMENDDGFLLIDDLVSRRDLSQQQIQEIKNYLNRNNDERKRVISSKDNYFNVVVIPNKNIADRDAVAKIVETADSLLNNYGVHFGGPSYLIGVVGDLVRDDALFLIRIGLLFMVIILLASLRTFAGVMMVLLVIILSLVGMMGSMGWIRGLTGSDRFVFSIMNTSMPIILMTIANSDSVHFLTKFFKKLRLTGDKKTAIEQSIDSLMLPIFLTSLTTAVAFLSLVFAPLEYMTGYGVSIAIGICWAWILSVTLLPSLIM</sequence>
<feature type="transmembrane region" description="Helical" evidence="7">
    <location>
        <begin position="282"/>
        <end position="300"/>
    </location>
</feature>
<dbReference type="InterPro" id="IPR004869">
    <property type="entry name" value="MMPL_dom"/>
</dbReference>
<comment type="subcellular location">
    <subcellularLocation>
        <location evidence="1">Cell membrane</location>
        <topology evidence="1">Multi-pass membrane protein</topology>
    </subcellularLocation>
</comment>
<dbReference type="GO" id="GO:0005886">
    <property type="term" value="C:plasma membrane"/>
    <property type="evidence" value="ECO:0007669"/>
    <property type="project" value="UniProtKB-SubCell"/>
</dbReference>